<keyword evidence="1" id="KW-0472">Membrane</keyword>
<reference evidence="2" key="1">
    <citation type="submission" date="2022-12" db="EMBL/GenBank/DDBJ databases">
        <title>Reference genome sequencing for broad-spectrum identification of bacterial and archaeal isolates by mass spectrometry.</title>
        <authorList>
            <person name="Sekiguchi Y."/>
            <person name="Tourlousse D.M."/>
        </authorList>
    </citation>
    <scope>NUCLEOTIDE SEQUENCE</scope>
    <source>
        <strain evidence="2">10succ1</strain>
    </source>
</reference>
<dbReference type="AlphaFoldDB" id="A0A9W6GL28"/>
<accession>A0A9W6GL28</accession>
<feature type="transmembrane region" description="Helical" evidence="1">
    <location>
        <begin position="6"/>
        <end position="36"/>
    </location>
</feature>
<keyword evidence="1" id="KW-0812">Transmembrane</keyword>
<organism evidence="2 3">
    <name type="scientific">Propionigenium maris DSM 9537</name>
    <dbReference type="NCBI Taxonomy" id="1123000"/>
    <lineage>
        <taxon>Bacteria</taxon>
        <taxon>Fusobacteriati</taxon>
        <taxon>Fusobacteriota</taxon>
        <taxon>Fusobacteriia</taxon>
        <taxon>Fusobacteriales</taxon>
        <taxon>Fusobacteriaceae</taxon>
        <taxon>Propionigenium</taxon>
    </lineage>
</organism>
<dbReference type="EMBL" id="BSDY01000005">
    <property type="protein sequence ID" value="GLI55829.1"/>
    <property type="molecule type" value="Genomic_DNA"/>
</dbReference>
<evidence type="ECO:0000313" key="3">
    <source>
        <dbReference type="Proteomes" id="UP001144471"/>
    </source>
</evidence>
<dbReference type="RefSeq" id="WP_281834576.1">
    <property type="nucleotide sequence ID" value="NZ_BSDY01000005.1"/>
</dbReference>
<protein>
    <submittedName>
        <fullName evidence="2">Uncharacterized protein</fullName>
    </submittedName>
</protein>
<feature type="transmembrane region" description="Helical" evidence="1">
    <location>
        <begin position="85"/>
        <end position="105"/>
    </location>
</feature>
<gene>
    <name evidence="2" type="ORF">PM10SUCC1_13430</name>
</gene>
<comment type="caution">
    <text evidence="2">The sequence shown here is derived from an EMBL/GenBank/DDBJ whole genome shotgun (WGS) entry which is preliminary data.</text>
</comment>
<evidence type="ECO:0000256" key="1">
    <source>
        <dbReference type="SAM" id="Phobius"/>
    </source>
</evidence>
<sequence>MLLKSSLLLLFIGNVYLSHPLDMGVIFLIVLTINLFKNKELKKGLKKMKFLFLFYMGTCFFQLLYLQEGEVVYRLYNFYITKTGIITVTVNFLRIINLIMISWLANSGNLLRGPLKKYQLVGECVMEMVPEAFSLFKKRMKPKWFFRHILKQIKVKI</sequence>
<dbReference type="Proteomes" id="UP001144471">
    <property type="component" value="Unassembled WGS sequence"/>
</dbReference>
<feature type="transmembrane region" description="Helical" evidence="1">
    <location>
        <begin position="48"/>
        <end position="65"/>
    </location>
</feature>
<proteinExistence type="predicted"/>
<keyword evidence="3" id="KW-1185">Reference proteome</keyword>
<keyword evidence="1" id="KW-1133">Transmembrane helix</keyword>
<evidence type="ECO:0000313" key="2">
    <source>
        <dbReference type="EMBL" id="GLI55829.1"/>
    </source>
</evidence>
<name>A0A9W6GL28_9FUSO</name>